<dbReference type="Gene3D" id="2.30.42.10">
    <property type="match status" value="1"/>
</dbReference>
<evidence type="ECO:0000256" key="4">
    <source>
        <dbReference type="ARBA" id="ARBA00022473"/>
    </source>
</evidence>
<evidence type="ECO:0000256" key="8">
    <source>
        <dbReference type="PROSITE-ProRule" id="PRU00069"/>
    </source>
</evidence>
<feature type="region of interest" description="Disordered" evidence="9">
    <location>
        <begin position="622"/>
        <end position="658"/>
    </location>
</feature>
<evidence type="ECO:0000256" key="9">
    <source>
        <dbReference type="SAM" id="MobiDB-lite"/>
    </source>
</evidence>
<dbReference type="SMART" id="SM00049">
    <property type="entry name" value="DEP"/>
    <property type="match status" value="1"/>
</dbReference>
<dbReference type="GO" id="GO:0048598">
    <property type="term" value="P:embryonic morphogenesis"/>
    <property type="evidence" value="ECO:0007669"/>
    <property type="project" value="UniProtKB-ARBA"/>
</dbReference>
<dbReference type="AlphaFoldDB" id="A0A1I7U8P0"/>
<dbReference type="Pfam" id="PF00610">
    <property type="entry name" value="DEP"/>
    <property type="match status" value="1"/>
</dbReference>
<dbReference type="GO" id="GO:0060070">
    <property type="term" value="P:canonical Wnt signaling pathway"/>
    <property type="evidence" value="ECO:0007669"/>
    <property type="project" value="TreeGrafter"/>
</dbReference>
<dbReference type="SMART" id="SM00228">
    <property type="entry name" value="PDZ"/>
    <property type="match status" value="1"/>
</dbReference>
<dbReference type="SUPFAM" id="SSF46785">
    <property type="entry name" value="Winged helix' DNA-binding domain"/>
    <property type="match status" value="1"/>
</dbReference>
<dbReference type="SMART" id="SM00021">
    <property type="entry name" value="DAX"/>
    <property type="match status" value="1"/>
</dbReference>
<dbReference type="GO" id="GO:0005829">
    <property type="term" value="C:cytosol"/>
    <property type="evidence" value="ECO:0007669"/>
    <property type="project" value="TreeGrafter"/>
</dbReference>
<dbReference type="GO" id="GO:0035556">
    <property type="term" value="P:intracellular signal transduction"/>
    <property type="evidence" value="ECO:0007669"/>
    <property type="project" value="InterPro"/>
</dbReference>
<dbReference type="PROSITE" id="PS50186">
    <property type="entry name" value="DEP"/>
    <property type="match status" value="1"/>
</dbReference>
<dbReference type="STRING" id="1561998.A0A1I7U8P0"/>
<dbReference type="Pfam" id="PF00595">
    <property type="entry name" value="PDZ"/>
    <property type="match status" value="1"/>
</dbReference>
<keyword evidence="13" id="KW-1185">Reference proteome</keyword>
<dbReference type="GO" id="GO:0000132">
    <property type="term" value="P:establishment of mitotic spindle orientation"/>
    <property type="evidence" value="ECO:0007669"/>
    <property type="project" value="UniProtKB-ARBA"/>
</dbReference>
<evidence type="ECO:0000256" key="1">
    <source>
        <dbReference type="ARBA" id="ARBA00004370"/>
    </source>
</evidence>
<feature type="compositionally biased region" description="Low complexity" evidence="9">
    <location>
        <begin position="480"/>
        <end position="492"/>
    </location>
</feature>
<name>A0A1I7U8P0_9PELO</name>
<accession>A0A1I7U8P0</accession>
<dbReference type="GO" id="GO:0009887">
    <property type="term" value="P:animal organ morphogenesis"/>
    <property type="evidence" value="ECO:0007669"/>
    <property type="project" value="UniProtKB-ARBA"/>
</dbReference>
<dbReference type="InterPro" id="IPR036034">
    <property type="entry name" value="PDZ_sf"/>
</dbReference>
<comment type="subcellular location">
    <subcellularLocation>
        <location evidence="2">Cytoplasm</location>
    </subcellularLocation>
    <subcellularLocation>
        <location evidence="1">Membrane</location>
    </subcellularLocation>
</comment>
<sequence>MTDSPSPIDSSFDISDVATPCTVIARSALRDHAKLEEDEEDLENEEDFTQSYKGQETDDAEQEEISNIYVDDFSKEFSECDSSVMEPLPKPQAFMRTITKVYYHVDDENIPYTADVHVPPDYITLRDVKRKLPRTNFKYYCIALDPESGLEVKAEIRDDSQRLYPLRDGRFVLYLLTIEGSVHSDTSSGRHRRKQTSSKGSSSSRDYLKAARHYDNQTPYSDVDSEASSMPTYVKKAHAFNRKQATQGYDRHQPRHILHGRQKHNHYEDSTFDITTESDEPYRDGITYYDEDYDDSQSINTDLTSVSQVHLKQKWRQQQKEMRNKYKRMPSMSTASSSFSSITESSMGVEVITVRLNLQEFPLGMIPCSRKNARGGDGGLYVGQILDRGAVALDGRIDVGDMISEINNIDISEYSDQAAVNLLKEAVATRQYVTLTIVKTSDSRKSGNAPFPRNPRAEPIRPIDTNEWLKHATNAMKAMPSISEESSSTPIPDDWPTNSSASGTPFGGGPPLIQPLTIRTDKKYVVEVMAAPGSGLEIKDREWLKLPIPMSFLGKDLINWLLDHVQGLESRKHALEFAGGMLSSGYILQVGSKKSFSEKCYYVMGKECEEYTILRAPDGTHKYAQSQTSSASAHSSNNNIFPPSMYPPTSATAAGGNHVHHRNSAVLNSIGSGYASMTSSPLPSEKPSGGNCGRTRDDQRSQTSGSSKGSSRRYVELPRKPASLGSGSGFSDQIHLDRVASRSSFRAAMSGSLRQFNIDG</sequence>
<dbReference type="Gene3D" id="1.10.10.10">
    <property type="entry name" value="Winged helix-like DNA-binding domain superfamily/Winged helix DNA-binding domain"/>
    <property type="match status" value="1"/>
</dbReference>
<dbReference type="PANTHER" id="PTHR10878:SF40">
    <property type="entry name" value="DISHEVELLED RELATED"/>
    <property type="match status" value="1"/>
</dbReference>
<dbReference type="SUPFAM" id="SSF50156">
    <property type="entry name" value="PDZ domain-like"/>
    <property type="match status" value="1"/>
</dbReference>
<dbReference type="GO" id="GO:0005938">
    <property type="term" value="C:cell cortex"/>
    <property type="evidence" value="ECO:0007669"/>
    <property type="project" value="UniProtKB-ARBA"/>
</dbReference>
<keyword evidence="7" id="KW-0472">Membrane</keyword>
<dbReference type="GO" id="GO:0016477">
    <property type="term" value="P:cell migration"/>
    <property type="evidence" value="ECO:0007669"/>
    <property type="project" value="UniProtKB-ARBA"/>
</dbReference>
<evidence type="ECO:0000256" key="3">
    <source>
        <dbReference type="ARBA" id="ARBA00008735"/>
    </source>
</evidence>
<reference evidence="14" key="1">
    <citation type="submission" date="2016-11" db="UniProtKB">
        <authorList>
            <consortium name="WormBaseParasite"/>
        </authorList>
    </citation>
    <scope>IDENTIFICATION</scope>
</reference>
<dbReference type="InterPro" id="IPR036390">
    <property type="entry name" value="WH_DNA-bd_sf"/>
</dbReference>
<evidence type="ECO:0000259" key="12">
    <source>
        <dbReference type="PROSITE" id="PS50841"/>
    </source>
</evidence>
<dbReference type="InterPro" id="IPR001158">
    <property type="entry name" value="DIX"/>
</dbReference>
<feature type="compositionally biased region" description="Acidic residues" evidence="9">
    <location>
        <begin position="36"/>
        <end position="48"/>
    </location>
</feature>
<comment type="similarity">
    <text evidence="3">Belongs to the DSH family.</text>
</comment>
<proteinExistence type="inferred from homology"/>
<dbReference type="SUPFAM" id="SSF54236">
    <property type="entry name" value="Ubiquitin-like"/>
    <property type="match status" value="1"/>
</dbReference>
<dbReference type="GO" id="GO:0048730">
    <property type="term" value="P:epidermis morphogenesis"/>
    <property type="evidence" value="ECO:0007669"/>
    <property type="project" value="UniProtKB-ARBA"/>
</dbReference>
<feature type="region of interest" description="Disordered" evidence="9">
    <location>
        <begin position="479"/>
        <end position="512"/>
    </location>
</feature>
<dbReference type="CDD" id="cd04438">
    <property type="entry name" value="DEP_dishevelled"/>
    <property type="match status" value="1"/>
</dbReference>
<feature type="region of interest" description="Disordered" evidence="9">
    <location>
        <begin position="442"/>
        <end position="463"/>
    </location>
</feature>
<dbReference type="WBParaSite" id="Csp11.Scaffold629.g15981.t1">
    <property type="protein sequence ID" value="Csp11.Scaffold629.g15981.t1"/>
    <property type="gene ID" value="Csp11.Scaffold629.g15981"/>
</dbReference>
<feature type="domain" description="PDZ" evidence="10">
    <location>
        <begin position="351"/>
        <end position="426"/>
    </location>
</feature>
<evidence type="ECO:0000256" key="2">
    <source>
        <dbReference type="ARBA" id="ARBA00004496"/>
    </source>
</evidence>
<dbReference type="FunFam" id="1.10.10.10:FF:000400">
    <property type="entry name" value="DiSHevelled related"/>
    <property type="match status" value="1"/>
</dbReference>
<evidence type="ECO:0000259" key="10">
    <source>
        <dbReference type="PROSITE" id="PS50106"/>
    </source>
</evidence>
<feature type="domain" description="DEP" evidence="11">
    <location>
        <begin position="532"/>
        <end position="606"/>
    </location>
</feature>
<keyword evidence="6 8" id="KW-0879">Wnt signaling pathway</keyword>
<dbReference type="InterPro" id="IPR029071">
    <property type="entry name" value="Ubiquitin-like_domsf"/>
</dbReference>
<feature type="domain" description="DIX" evidence="12">
    <location>
        <begin position="96"/>
        <end position="179"/>
    </location>
</feature>
<dbReference type="eggNOG" id="KOG3571">
    <property type="taxonomic scope" value="Eukaryota"/>
</dbReference>
<dbReference type="InterPro" id="IPR036388">
    <property type="entry name" value="WH-like_DNA-bd_sf"/>
</dbReference>
<dbReference type="GO" id="GO:0016020">
    <property type="term" value="C:membrane"/>
    <property type="evidence" value="ECO:0007669"/>
    <property type="project" value="UniProtKB-SubCell"/>
</dbReference>
<feature type="region of interest" description="Disordered" evidence="9">
    <location>
        <begin position="32"/>
        <end position="62"/>
    </location>
</feature>
<dbReference type="GO" id="GO:0048699">
    <property type="term" value="P:generation of neurons"/>
    <property type="evidence" value="ECO:0007669"/>
    <property type="project" value="UniProtKB-ARBA"/>
</dbReference>
<dbReference type="InterPro" id="IPR000591">
    <property type="entry name" value="DEP_dom"/>
</dbReference>
<dbReference type="InterPro" id="IPR038207">
    <property type="entry name" value="DIX_dom_sf"/>
</dbReference>
<evidence type="ECO:0000256" key="5">
    <source>
        <dbReference type="ARBA" id="ARBA00022490"/>
    </source>
</evidence>
<feature type="region of interest" description="Disordered" evidence="9">
    <location>
        <begin position="676"/>
        <end position="731"/>
    </location>
</feature>
<dbReference type="Proteomes" id="UP000095282">
    <property type="component" value="Unplaced"/>
</dbReference>
<protein>
    <submittedName>
        <fullName evidence="14">PDZ domain-containing protein</fullName>
    </submittedName>
</protein>
<dbReference type="PROSITE" id="PS50106">
    <property type="entry name" value="PDZ"/>
    <property type="match status" value="1"/>
</dbReference>
<dbReference type="PANTHER" id="PTHR10878">
    <property type="entry name" value="SEGMENT POLARITY PROTEIN DISHEVELLED"/>
    <property type="match status" value="1"/>
</dbReference>
<dbReference type="InterPro" id="IPR001478">
    <property type="entry name" value="PDZ"/>
</dbReference>
<evidence type="ECO:0000313" key="13">
    <source>
        <dbReference type="Proteomes" id="UP000095282"/>
    </source>
</evidence>
<dbReference type="InterPro" id="IPR015506">
    <property type="entry name" value="Dsh/Dvl-rel"/>
</dbReference>
<dbReference type="GO" id="GO:0005109">
    <property type="term" value="F:frizzled binding"/>
    <property type="evidence" value="ECO:0007669"/>
    <property type="project" value="TreeGrafter"/>
</dbReference>
<dbReference type="GO" id="GO:0048646">
    <property type="term" value="P:anatomical structure formation involved in morphogenesis"/>
    <property type="evidence" value="ECO:0007669"/>
    <property type="project" value="UniProtKB-ARBA"/>
</dbReference>
<dbReference type="Pfam" id="PF00778">
    <property type="entry name" value="DIX"/>
    <property type="match status" value="1"/>
</dbReference>
<dbReference type="GO" id="GO:0003002">
    <property type="term" value="P:regionalization"/>
    <property type="evidence" value="ECO:0007669"/>
    <property type="project" value="UniProtKB-ARBA"/>
</dbReference>
<dbReference type="Gene3D" id="2.40.240.130">
    <property type="match status" value="1"/>
</dbReference>
<evidence type="ECO:0000259" key="11">
    <source>
        <dbReference type="PROSITE" id="PS50186"/>
    </source>
</evidence>
<evidence type="ECO:0000256" key="7">
    <source>
        <dbReference type="ARBA" id="ARBA00023136"/>
    </source>
</evidence>
<keyword evidence="5" id="KW-0963">Cytoplasm</keyword>
<dbReference type="GO" id="GO:0035591">
    <property type="term" value="F:signaling adaptor activity"/>
    <property type="evidence" value="ECO:0007669"/>
    <property type="project" value="UniProtKB-ARBA"/>
</dbReference>
<feature type="region of interest" description="Disordered" evidence="9">
    <location>
        <begin position="183"/>
        <end position="207"/>
    </location>
</feature>
<keyword evidence="4" id="KW-0217">Developmental protein</keyword>
<feature type="compositionally biased region" description="Low complexity" evidence="9">
    <location>
        <begin position="624"/>
        <end position="639"/>
    </location>
</feature>
<dbReference type="FunFam" id="2.40.240.130:FF:000001">
    <property type="entry name" value="Segment polarity protein dishevelled homolog DVL-1"/>
    <property type="match status" value="1"/>
</dbReference>
<dbReference type="PROSITE" id="PS50841">
    <property type="entry name" value="DIX"/>
    <property type="match status" value="1"/>
</dbReference>
<evidence type="ECO:0000313" key="14">
    <source>
        <dbReference type="WBParaSite" id="Csp11.Scaffold629.g15981.t1"/>
    </source>
</evidence>
<dbReference type="GO" id="GO:0048468">
    <property type="term" value="P:cell development"/>
    <property type="evidence" value="ECO:0007669"/>
    <property type="project" value="UniProtKB-ARBA"/>
</dbReference>
<organism evidence="13 14">
    <name type="scientific">Caenorhabditis tropicalis</name>
    <dbReference type="NCBI Taxonomy" id="1561998"/>
    <lineage>
        <taxon>Eukaryota</taxon>
        <taxon>Metazoa</taxon>
        <taxon>Ecdysozoa</taxon>
        <taxon>Nematoda</taxon>
        <taxon>Chromadorea</taxon>
        <taxon>Rhabditida</taxon>
        <taxon>Rhabditina</taxon>
        <taxon>Rhabditomorpha</taxon>
        <taxon>Rhabditoidea</taxon>
        <taxon>Rhabditidae</taxon>
        <taxon>Peloderinae</taxon>
        <taxon>Caenorhabditis</taxon>
    </lineage>
</organism>
<evidence type="ECO:0000256" key="6">
    <source>
        <dbReference type="ARBA" id="ARBA00022687"/>
    </source>
</evidence>
<dbReference type="FunFam" id="2.30.42.10:FF:000203">
    <property type="entry name" value="DiSHevelled related"/>
    <property type="match status" value="1"/>
</dbReference>